<comment type="caution">
    <text evidence="2">The sequence shown here is derived from an EMBL/GenBank/DDBJ whole genome shotgun (WGS) entry which is preliminary data.</text>
</comment>
<name>A0A8J5NRN1_FUSOX</name>
<evidence type="ECO:0000313" key="2">
    <source>
        <dbReference type="EMBL" id="KAG7405540.1"/>
    </source>
</evidence>
<accession>A0A8J5NRN1</accession>
<dbReference type="InterPro" id="IPR013736">
    <property type="entry name" value="Xaa-Pro_dipept_C"/>
</dbReference>
<dbReference type="Pfam" id="PF08530">
    <property type="entry name" value="PepX_C"/>
    <property type="match status" value="1"/>
</dbReference>
<proteinExistence type="predicted"/>
<dbReference type="AlphaFoldDB" id="A0A8J5NRN1"/>
<organism evidence="2 3">
    <name type="scientific">Fusarium oxysporum f. sp. rapae</name>
    <dbReference type="NCBI Taxonomy" id="485398"/>
    <lineage>
        <taxon>Eukaryota</taxon>
        <taxon>Fungi</taxon>
        <taxon>Dikarya</taxon>
        <taxon>Ascomycota</taxon>
        <taxon>Pezizomycotina</taxon>
        <taxon>Sordariomycetes</taxon>
        <taxon>Hypocreomycetidae</taxon>
        <taxon>Hypocreales</taxon>
        <taxon>Nectriaceae</taxon>
        <taxon>Fusarium</taxon>
        <taxon>Fusarium oxysporum species complex</taxon>
    </lineage>
</organism>
<protein>
    <recommendedName>
        <fullName evidence="1">Xaa-Pro dipeptidyl-peptidase C-terminal domain-containing protein</fullName>
    </recommendedName>
</protein>
<gene>
    <name evidence="2" type="ORF">Forpe1208_v015527</name>
</gene>
<evidence type="ECO:0000259" key="1">
    <source>
        <dbReference type="Pfam" id="PF08530"/>
    </source>
</evidence>
<reference evidence="2" key="1">
    <citation type="submission" date="2021-04" db="EMBL/GenBank/DDBJ databases">
        <title>First draft genome resource for Brassicaceae pathogens Fusarium oxysporum f. sp. raphani and Fusarium oxysporum f. sp. rapae.</title>
        <authorList>
            <person name="Asai S."/>
        </authorList>
    </citation>
    <scope>NUCLEOTIDE SEQUENCE</scope>
    <source>
        <strain evidence="2">Tf1208</strain>
    </source>
</reference>
<dbReference type="Proteomes" id="UP000694050">
    <property type="component" value="Unassembled WGS sequence"/>
</dbReference>
<dbReference type="GO" id="GO:0008239">
    <property type="term" value="F:dipeptidyl-peptidase activity"/>
    <property type="evidence" value="ECO:0007669"/>
    <property type="project" value="InterPro"/>
</dbReference>
<evidence type="ECO:0000313" key="3">
    <source>
        <dbReference type="Proteomes" id="UP000694050"/>
    </source>
</evidence>
<feature type="domain" description="Xaa-Pro dipeptidyl-peptidase C-terminal" evidence="1">
    <location>
        <begin position="1"/>
        <end position="183"/>
    </location>
</feature>
<sequence>MKLHLWFEAKQSGDMDLSVKVEKLSADGRALLDVSINEDTGVRGTTSLLLISARALDATRSTETEPYLLQGREQMLDQGQVVPVDIGLWPSALRIHANESIIVTIAPVTVQSTDLDTGTGIANIRLAANGGTYEGGVNVSFLDLGVTTGSDPPYVNNQRIRTPPSPNRGTHVIHYGGHYDSHLLVPVASNSSHK</sequence>
<dbReference type="EMBL" id="JAELUQ010000012">
    <property type="protein sequence ID" value="KAG7405540.1"/>
    <property type="molecule type" value="Genomic_DNA"/>
</dbReference>